<gene>
    <name evidence="2" type="ORF">FRUB_02929</name>
</gene>
<accession>A0A225DPD3</accession>
<evidence type="ECO:0000256" key="1">
    <source>
        <dbReference type="SAM" id="MobiDB-lite"/>
    </source>
</evidence>
<feature type="region of interest" description="Disordered" evidence="1">
    <location>
        <begin position="66"/>
        <end position="89"/>
    </location>
</feature>
<keyword evidence="3" id="KW-1185">Reference proteome</keyword>
<comment type="caution">
    <text evidence="2">The sequence shown here is derived from an EMBL/GenBank/DDBJ whole genome shotgun (WGS) entry which is preliminary data.</text>
</comment>
<dbReference type="EMBL" id="NIDE01000004">
    <property type="protein sequence ID" value="OWK43330.1"/>
    <property type="molecule type" value="Genomic_DNA"/>
</dbReference>
<evidence type="ECO:0000313" key="2">
    <source>
        <dbReference type="EMBL" id="OWK43330.1"/>
    </source>
</evidence>
<dbReference type="AlphaFoldDB" id="A0A225DPD3"/>
<feature type="compositionally biased region" description="Basic residues" evidence="1">
    <location>
        <begin position="79"/>
        <end position="89"/>
    </location>
</feature>
<name>A0A225DPD3_9BACT</name>
<feature type="region of interest" description="Disordered" evidence="1">
    <location>
        <begin position="197"/>
        <end position="218"/>
    </location>
</feature>
<reference evidence="3" key="1">
    <citation type="submission" date="2017-06" db="EMBL/GenBank/DDBJ databases">
        <title>Genome analysis of Fimbriiglobus ruber SP5, the first member of the order Planctomycetales with confirmed chitinolytic capability.</title>
        <authorList>
            <person name="Ravin N.V."/>
            <person name="Rakitin A.L."/>
            <person name="Ivanova A.A."/>
            <person name="Beletsky A.V."/>
            <person name="Kulichevskaya I.S."/>
            <person name="Mardanov A.V."/>
            <person name="Dedysh S.N."/>
        </authorList>
    </citation>
    <scope>NUCLEOTIDE SEQUENCE [LARGE SCALE GENOMIC DNA]</scope>
    <source>
        <strain evidence="3">SP5</strain>
    </source>
</reference>
<organism evidence="2 3">
    <name type="scientific">Fimbriiglobus ruber</name>
    <dbReference type="NCBI Taxonomy" id="1908690"/>
    <lineage>
        <taxon>Bacteria</taxon>
        <taxon>Pseudomonadati</taxon>
        <taxon>Planctomycetota</taxon>
        <taxon>Planctomycetia</taxon>
        <taxon>Gemmatales</taxon>
        <taxon>Gemmataceae</taxon>
        <taxon>Fimbriiglobus</taxon>
    </lineage>
</organism>
<dbReference type="Proteomes" id="UP000214646">
    <property type="component" value="Unassembled WGS sequence"/>
</dbReference>
<proteinExistence type="predicted"/>
<sequence>MHPPSLNIFRHRRAASPGRTAPSFAAMFYFALCLISMRGRVTARPLRSRINHDRIYRAAIKTSGITRGPAPAANPSRRLPGRKRRQKSRRKCLVIGRFGAPSRRERASRESPVRVGRRENDPCAAICDILYIILGSAGSHVIRRQRDCVGFDPARADIFTFFPFPGCRACCICYVFTGLCRDRVRCPIFLDIGGSCGQGESGNSERSEQNEDGGTSPE</sequence>
<protein>
    <submittedName>
        <fullName evidence="2">Uncharacterized protein</fullName>
    </submittedName>
</protein>
<evidence type="ECO:0000313" key="3">
    <source>
        <dbReference type="Proteomes" id="UP000214646"/>
    </source>
</evidence>